<comment type="catalytic activity">
    <reaction evidence="6">
        <text>L-lysyl-[protein] + 3 S-adenosyl-L-methionine = N(6),N(6),N(6)-trimethyl-L-lysyl-[protein] + 3 S-adenosyl-L-homocysteine + 3 H(+)</text>
        <dbReference type="Rhea" id="RHEA:54192"/>
        <dbReference type="Rhea" id="RHEA-COMP:9752"/>
        <dbReference type="Rhea" id="RHEA-COMP:13826"/>
        <dbReference type="ChEBI" id="CHEBI:15378"/>
        <dbReference type="ChEBI" id="CHEBI:29969"/>
        <dbReference type="ChEBI" id="CHEBI:57856"/>
        <dbReference type="ChEBI" id="CHEBI:59789"/>
        <dbReference type="ChEBI" id="CHEBI:61961"/>
    </reaction>
</comment>
<reference evidence="7 8" key="1">
    <citation type="submission" date="2016-10" db="EMBL/GenBank/DDBJ databases">
        <authorList>
            <person name="de Groot N.N."/>
        </authorList>
    </citation>
    <scope>NUCLEOTIDE SEQUENCE [LARGE SCALE GENOMIC DNA]</scope>
    <source>
        <strain evidence="7 8">CGMCC 1.10076</strain>
    </source>
</reference>
<evidence type="ECO:0000313" key="7">
    <source>
        <dbReference type="EMBL" id="SDJ74976.1"/>
    </source>
</evidence>
<dbReference type="InterPro" id="IPR004498">
    <property type="entry name" value="Ribosomal_PrmA_MeTrfase"/>
</dbReference>
<evidence type="ECO:0000256" key="4">
    <source>
        <dbReference type="ARBA" id="ARBA00022679"/>
    </source>
</evidence>
<dbReference type="HAMAP" id="MF_00735">
    <property type="entry name" value="Methyltr_PrmA"/>
    <property type="match status" value="1"/>
</dbReference>
<evidence type="ECO:0000313" key="8">
    <source>
        <dbReference type="Proteomes" id="UP000199580"/>
    </source>
</evidence>
<dbReference type="InterPro" id="IPR029063">
    <property type="entry name" value="SAM-dependent_MTases_sf"/>
</dbReference>
<dbReference type="InterPro" id="IPR050078">
    <property type="entry name" value="Ribosomal_L11_MeTrfase_PrmA"/>
</dbReference>
<name>A0A1G8WA05_9FLAO</name>
<evidence type="ECO:0000256" key="2">
    <source>
        <dbReference type="ARBA" id="ARBA00022490"/>
    </source>
</evidence>
<protein>
    <recommendedName>
        <fullName evidence="6">Ribosomal protein L11 methyltransferase</fullName>
        <shortName evidence="6">L11 Mtase</shortName>
        <ecNumber evidence="6">2.1.1.-</ecNumber>
    </recommendedName>
</protein>
<keyword evidence="7" id="KW-0689">Ribosomal protein</keyword>
<keyword evidence="7" id="KW-0687">Ribonucleoprotein</keyword>
<feature type="binding site" evidence="6">
    <location>
        <position position="193"/>
    </location>
    <ligand>
        <name>S-adenosyl-L-methionine</name>
        <dbReference type="ChEBI" id="CHEBI:59789"/>
    </ligand>
</feature>
<keyword evidence="4 6" id="KW-0808">Transferase</keyword>
<keyword evidence="8" id="KW-1185">Reference proteome</keyword>
<accession>A0A1G8WA05</accession>
<organism evidence="7 8">
    <name type="scientific">Flavobacterium noncentrifugens</name>
    <dbReference type="NCBI Taxonomy" id="1128970"/>
    <lineage>
        <taxon>Bacteria</taxon>
        <taxon>Pseudomonadati</taxon>
        <taxon>Bacteroidota</taxon>
        <taxon>Flavobacteriia</taxon>
        <taxon>Flavobacteriales</taxon>
        <taxon>Flavobacteriaceae</taxon>
        <taxon>Flavobacterium</taxon>
    </lineage>
</organism>
<keyword evidence="5 6" id="KW-0949">S-adenosyl-L-methionine</keyword>
<dbReference type="Gene3D" id="3.40.50.150">
    <property type="entry name" value="Vaccinia Virus protein VP39"/>
    <property type="match status" value="1"/>
</dbReference>
<dbReference type="SUPFAM" id="SSF53335">
    <property type="entry name" value="S-adenosyl-L-methionine-dependent methyltransferases"/>
    <property type="match status" value="1"/>
</dbReference>
<dbReference type="PANTHER" id="PTHR43648:SF1">
    <property type="entry name" value="ELECTRON TRANSFER FLAVOPROTEIN BETA SUBUNIT LYSINE METHYLTRANSFERASE"/>
    <property type="match status" value="1"/>
</dbReference>
<dbReference type="CDD" id="cd02440">
    <property type="entry name" value="AdoMet_MTases"/>
    <property type="match status" value="1"/>
</dbReference>
<keyword evidence="3 6" id="KW-0489">Methyltransferase</keyword>
<comment type="function">
    <text evidence="6">Methylates ribosomal protein L11.</text>
</comment>
<dbReference type="AlphaFoldDB" id="A0A1G8WA05"/>
<dbReference type="EC" id="2.1.1.-" evidence="6"/>
<dbReference type="GO" id="GO:0008276">
    <property type="term" value="F:protein methyltransferase activity"/>
    <property type="evidence" value="ECO:0007669"/>
    <property type="project" value="UniProtKB-UniRule"/>
</dbReference>
<evidence type="ECO:0000256" key="6">
    <source>
        <dbReference type="HAMAP-Rule" id="MF_00735"/>
    </source>
</evidence>
<dbReference type="EMBL" id="FNEZ01000002">
    <property type="protein sequence ID" value="SDJ74976.1"/>
    <property type="molecule type" value="Genomic_DNA"/>
</dbReference>
<dbReference type="Pfam" id="PF06325">
    <property type="entry name" value="PrmA"/>
    <property type="match status" value="1"/>
</dbReference>
<feature type="binding site" evidence="6">
    <location>
        <position position="171"/>
    </location>
    <ligand>
        <name>S-adenosyl-L-methionine</name>
        <dbReference type="ChEBI" id="CHEBI:59789"/>
    </ligand>
</feature>
<dbReference type="GO" id="GO:0005840">
    <property type="term" value="C:ribosome"/>
    <property type="evidence" value="ECO:0007669"/>
    <property type="project" value="UniProtKB-KW"/>
</dbReference>
<dbReference type="STRING" id="1128970.SAMN04487935_1713"/>
<evidence type="ECO:0000256" key="3">
    <source>
        <dbReference type="ARBA" id="ARBA00022603"/>
    </source>
</evidence>
<comment type="similarity">
    <text evidence="1 6">Belongs to the methyltransferase superfamily. PrmA family.</text>
</comment>
<dbReference type="PANTHER" id="PTHR43648">
    <property type="entry name" value="ELECTRON TRANSFER FLAVOPROTEIN BETA SUBUNIT LYSINE METHYLTRANSFERASE"/>
    <property type="match status" value="1"/>
</dbReference>
<feature type="binding site" evidence="6">
    <location>
        <position position="150"/>
    </location>
    <ligand>
        <name>S-adenosyl-L-methionine</name>
        <dbReference type="ChEBI" id="CHEBI:59789"/>
    </ligand>
</feature>
<evidence type="ECO:0000256" key="5">
    <source>
        <dbReference type="ARBA" id="ARBA00022691"/>
    </source>
</evidence>
<evidence type="ECO:0000256" key="1">
    <source>
        <dbReference type="ARBA" id="ARBA00009741"/>
    </source>
</evidence>
<proteinExistence type="inferred from homology"/>
<dbReference type="NCBIfam" id="NF001785">
    <property type="entry name" value="PRK00517.2-2"/>
    <property type="match status" value="1"/>
</dbReference>
<sequence length="301" mass="34672">MFCKNRIDDDCYLCGNFQKKTMSNIYLGYHFTVEPKELGSEILVAELGEKPFESFVESEFGVTAYIQKQFWTEDILEDMFILNSPQFFITYTIEEIEQVNWNEEWEKNFEPIDVDGKCHVRAPFHPKTDAEYDIVIEPKMSFGTGHHETTHMMIQHLLETNAEGLKTLDMGCGTAILAILAEMKGAQPIDAIDIDNWCYLNSIENAERNNCKHITVYEGDAALLEGKKYDLIIANINRNILLNDMQAYVNCLNEKGILLLSGFYEEDIPVIDASCVEKGLTYVKKIQRNNWVSLKYELQSR</sequence>
<dbReference type="Proteomes" id="UP000199580">
    <property type="component" value="Unassembled WGS sequence"/>
</dbReference>
<dbReference type="GO" id="GO:0032259">
    <property type="term" value="P:methylation"/>
    <property type="evidence" value="ECO:0007669"/>
    <property type="project" value="UniProtKB-KW"/>
</dbReference>
<keyword evidence="2 6" id="KW-0963">Cytoplasm</keyword>
<comment type="subcellular location">
    <subcellularLocation>
        <location evidence="6">Cytoplasm</location>
    </subcellularLocation>
</comment>
<feature type="binding site" evidence="6">
    <location>
        <position position="235"/>
    </location>
    <ligand>
        <name>S-adenosyl-L-methionine</name>
        <dbReference type="ChEBI" id="CHEBI:59789"/>
    </ligand>
</feature>
<dbReference type="GO" id="GO:0005737">
    <property type="term" value="C:cytoplasm"/>
    <property type="evidence" value="ECO:0007669"/>
    <property type="project" value="UniProtKB-SubCell"/>
</dbReference>
<gene>
    <name evidence="6" type="primary">prmA</name>
    <name evidence="7" type="ORF">SAMN04487935_1713</name>
</gene>